<organism evidence="1 2">
    <name type="scientific">Corchorus olitorius</name>
    <dbReference type="NCBI Taxonomy" id="93759"/>
    <lineage>
        <taxon>Eukaryota</taxon>
        <taxon>Viridiplantae</taxon>
        <taxon>Streptophyta</taxon>
        <taxon>Embryophyta</taxon>
        <taxon>Tracheophyta</taxon>
        <taxon>Spermatophyta</taxon>
        <taxon>Magnoliopsida</taxon>
        <taxon>eudicotyledons</taxon>
        <taxon>Gunneridae</taxon>
        <taxon>Pentapetalae</taxon>
        <taxon>rosids</taxon>
        <taxon>malvids</taxon>
        <taxon>Malvales</taxon>
        <taxon>Malvaceae</taxon>
        <taxon>Grewioideae</taxon>
        <taxon>Apeibeae</taxon>
        <taxon>Corchorus</taxon>
    </lineage>
</organism>
<comment type="caution">
    <text evidence="1">The sequence shown here is derived from an EMBL/GenBank/DDBJ whole genome shotgun (WGS) entry which is preliminary data.</text>
</comment>
<accession>A0A1R3KZS3</accession>
<dbReference type="AlphaFoldDB" id="A0A1R3KZS3"/>
<feature type="non-terminal residue" evidence="1">
    <location>
        <position position="104"/>
    </location>
</feature>
<dbReference type="Proteomes" id="UP000187203">
    <property type="component" value="Unassembled WGS sequence"/>
</dbReference>
<protein>
    <submittedName>
        <fullName evidence="1">Uncharacterized protein</fullName>
    </submittedName>
</protein>
<keyword evidence="2" id="KW-1185">Reference proteome</keyword>
<evidence type="ECO:0000313" key="1">
    <source>
        <dbReference type="EMBL" id="OMP12550.1"/>
    </source>
</evidence>
<gene>
    <name evidence="1" type="ORF">COLO4_03037</name>
</gene>
<evidence type="ECO:0000313" key="2">
    <source>
        <dbReference type="Proteomes" id="UP000187203"/>
    </source>
</evidence>
<name>A0A1R3KZS3_9ROSI</name>
<sequence>MAEVEVSFFPNISGNNRYTKVPGERKLTCQHLLHRQARECALRKNRKHFPGASIEHISGSGENFATRAAVRTPGRVEITPLSSLSCARSCSPLTITMTSGCTAR</sequence>
<dbReference type="EMBL" id="AWUE01008965">
    <property type="protein sequence ID" value="OMP12550.1"/>
    <property type="molecule type" value="Genomic_DNA"/>
</dbReference>
<reference evidence="2" key="1">
    <citation type="submission" date="2013-09" db="EMBL/GenBank/DDBJ databases">
        <title>Corchorus olitorius genome sequencing.</title>
        <authorList>
            <person name="Alam M."/>
            <person name="Haque M.S."/>
            <person name="Islam M.S."/>
            <person name="Emdad E.M."/>
            <person name="Islam M.M."/>
            <person name="Ahmed B."/>
            <person name="Halim A."/>
            <person name="Hossen Q.M.M."/>
            <person name="Hossain M.Z."/>
            <person name="Ahmed R."/>
            <person name="Khan M.M."/>
            <person name="Islam R."/>
            <person name="Rashid M.M."/>
            <person name="Khan S.A."/>
            <person name="Rahman M.S."/>
            <person name="Alam M."/>
            <person name="Yahiya A.S."/>
            <person name="Khan M.S."/>
            <person name="Azam M.S."/>
            <person name="Haque T."/>
            <person name="Lashkar M.Z.H."/>
            <person name="Akhand A.I."/>
            <person name="Morshed G."/>
            <person name="Roy S."/>
            <person name="Uddin K.S."/>
            <person name="Rabeya T."/>
            <person name="Hossain A.S."/>
            <person name="Chowdhury A."/>
            <person name="Snigdha A.R."/>
            <person name="Mortoza M.S."/>
            <person name="Matin S.A."/>
            <person name="Hoque S.M.E."/>
            <person name="Islam M.K."/>
            <person name="Roy D.K."/>
            <person name="Haider R."/>
            <person name="Moosa M.M."/>
            <person name="Elias S.M."/>
            <person name="Hasan A.M."/>
            <person name="Jahan S."/>
            <person name="Shafiuddin M."/>
            <person name="Mahmood N."/>
            <person name="Shommy N.S."/>
        </authorList>
    </citation>
    <scope>NUCLEOTIDE SEQUENCE [LARGE SCALE GENOMIC DNA]</scope>
    <source>
        <strain evidence="2">cv. O-4</strain>
    </source>
</reference>
<proteinExistence type="predicted"/>